<dbReference type="Gene3D" id="1.10.4010.10">
    <property type="entry name" value="Type II deoxyuridine triphosphatase"/>
    <property type="match status" value="1"/>
</dbReference>
<name>A0A150KTZ8_9BACI</name>
<keyword evidence="1" id="KW-0812">Transmembrane</keyword>
<dbReference type="AlphaFoldDB" id="A0A150KTZ8"/>
<dbReference type="CDD" id="cd11527">
    <property type="entry name" value="NTP-PPase_dUTPase"/>
    <property type="match status" value="1"/>
</dbReference>
<keyword evidence="3" id="KW-1185">Reference proteome</keyword>
<dbReference type="RefSeq" id="WP_066232451.1">
    <property type="nucleotide sequence ID" value="NZ_LQYN01000069.1"/>
</dbReference>
<dbReference type="EMBL" id="LQYN01000069">
    <property type="protein sequence ID" value="KYD03468.1"/>
    <property type="molecule type" value="Genomic_DNA"/>
</dbReference>
<dbReference type="PIRSF" id="PIRSF030140">
    <property type="entry name" value="UCP030140"/>
    <property type="match status" value="1"/>
</dbReference>
<organism evidence="2 3">
    <name type="scientific">Heyndrickxia sporothermodurans</name>
    <dbReference type="NCBI Taxonomy" id="46224"/>
    <lineage>
        <taxon>Bacteria</taxon>
        <taxon>Bacillati</taxon>
        <taxon>Bacillota</taxon>
        <taxon>Bacilli</taxon>
        <taxon>Bacillales</taxon>
        <taxon>Bacillaceae</taxon>
        <taxon>Heyndrickxia</taxon>
    </lineage>
</organism>
<dbReference type="InterPro" id="IPR014871">
    <property type="entry name" value="dUTPase/dCTP_pyrophosphatase"/>
</dbReference>
<protein>
    <recommendedName>
        <fullName evidence="4">dUTPase</fullName>
    </recommendedName>
</protein>
<comment type="caution">
    <text evidence="2">The sequence shown here is derived from an EMBL/GenBank/DDBJ whole genome shotgun (WGS) entry which is preliminary data.</text>
</comment>
<reference evidence="2 3" key="1">
    <citation type="submission" date="2016-01" db="EMBL/GenBank/DDBJ databases">
        <title>Genome Sequences of Twelve Sporeforming Bacillus Species Isolated from Foods.</title>
        <authorList>
            <person name="Berendsen E.M."/>
            <person name="Wells-Bennik M.H."/>
            <person name="Krawcyk A.O."/>
            <person name="De Jong A."/>
            <person name="Holsappel S."/>
            <person name="Eijlander R.T."/>
            <person name="Kuipers O.P."/>
        </authorList>
    </citation>
    <scope>NUCLEOTIDE SEQUENCE [LARGE SCALE GENOMIC DNA]</scope>
    <source>
        <strain evidence="2 3">B4102</strain>
    </source>
</reference>
<feature type="transmembrane region" description="Helical" evidence="1">
    <location>
        <begin position="157"/>
        <end position="178"/>
    </location>
</feature>
<dbReference type="SUPFAM" id="SSF101386">
    <property type="entry name" value="all-alpha NTP pyrophosphatases"/>
    <property type="match status" value="1"/>
</dbReference>
<proteinExistence type="predicted"/>
<evidence type="ECO:0000313" key="3">
    <source>
        <dbReference type="Proteomes" id="UP000075666"/>
    </source>
</evidence>
<gene>
    <name evidence="2" type="ORF">B4102_3386</name>
</gene>
<evidence type="ECO:0000313" key="2">
    <source>
        <dbReference type="EMBL" id="KYD03468.1"/>
    </source>
</evidence>
<keyword evidence="1" id="KW-1133">Transmembrane helix</keyword>
<sequence length="200" mass="23598">MNLEKMLAAQAELDKYIVEKKGLQGVDLVPNTFLALQVELAEFANEGRWFKHWSDDQEPRTKVPVTAWGEPYKNPLLEEYVDCVHFFLSIANQKGWQDALYIYEEAVEDVRESGFDGGLTGIFLEMTYFINKSYFENPSEEKNEKWKEKFGFPQNQYWFRIAWILFLNIGINGFGFSLDRIEEAYWAKHKVNYQRQESGY</sequence>
<evidence type="ECO:0000256" key="1">
    <source>
        <dbReference type="SAM" id="Phobius"/>
    </source>
</evidence>
<dbReference type="STRING" id="46224.B4102_3386"/>
<accession>A0A150KTZ8</accession>
<dbReference type="OrthoDB" id="5506143at2"/>
<dbReference type="Pfam" id="PF08761">
    <property type="entry name" value="dUTPase_2"/>
    <property type="match status" value="1"/>
</dbReference>
<dbReference type="Proteomes" id="UP000075666">
    <property type="component" value="Unassembled WGS sequence"/>
</dbReference>
<evidence type="ECO:0008006" key="4">
    <source>
        <dbReference type="Google" id="ProtNLM"/>
    </source>
</evidence>
<keyword evidence="1" id="KW-0472">Membrane</keyword>
<dbReference type="PATRIC" id="fig|46224.3.peg.3525"/>
<dbReference type="InterPro" id="IPR016947">
    <property type="entry name" value="UCP030140"/>
</dbReference>